<sequence length="254" mass="28549">MNTLSQSETTAKEKIISFIWQHVLLLVSLFIMTFGVALSVRSNLGSSVISTIPFVMSLAGEAAKAPGLTIGEYTYVMNFFLVGLQILILRRRFHLVQLFQLIIGFVFGFLLDINMWLTSAFTGDGLIWQIVMQLMGCLVLAIGISLEIRCGSVTMPGEGITVAVTKASGIPFAKAKIMVDISLVAIAVSLGYFYFGQWQWHVVGIGTLIAMIFVGATVRYLDPHMEWFNRLLYYRPGFRRYVYGLARYIYRHFN</sequence>
<feature type="transmembrane region" description="Helical" evidence="1">
    <location>
        <begin position="177"/>
        <end position="195"/>
    </location>
</feature>
<protein>
    <recommendedName>
        <fullName evidence="4">YitT family protein</fullName>
    </recommendedName>
</protein>
<evidence type="ECO:0000313" key="3">
    <source>
        <dbReference type="Proteomes" id="UP000297149"/>
    </source>
</evidence>
<feature type="transmembrane region" description="Helical" evidence="1">
    <location>
        <begin position="201"/>
        <end position="221"/>
    </location>
</feature>
<feature type="transmembrane region" description="Helical" evidence="1">
    <location>
        <begin position="101"/>
        <end position="121"/>
    </location>
</feature>
<dbReference type="Proteomes" id="UP000297149">
    <property type="component" value="Chromosome"/>
</dbReference>
<dbReference type="RefSeq" id="WP_136414666.1">
    <property type="nucleotide sequence ID" value="NZ_CP039396.1"/>
</dbReference>
<dbReference type="PANTHER" id="PTHR40078">
    <property type="entry name" value="INTEGRAL MEMBRANE PROTEIN-RELATED"/>
    <property type="match status" value="1"/>
</dbReference>
<organism evidence="2 3">
    <name type="scientific">Duncaniella dubosii</name>
    <dbReference type="NCBI Taxonomy" id="2518971"/>
    <lineage>
        <taxon>Bacteria</taxon>
        <taxon>Pseudomonadati</taxon>
        <taxon>Bacteroidota</taxon>
        <taxon>Bacteroidia</taxon>
        <taxon>Bacteroidales</taxon>
        <taxon>Muribaculaceae</taxon>
        <taxon>Duncaniella</taxon>
    </lineage>
</organism>
<keyword evidence="1" id="KW-0472">Membrane</keyword>
<feature type="transmembrane region" description="Helical" evidence="1">
    <location>
        <begin position="20"/>
        <end position="40"/>
    </location>
</feature>
<evidence type="ECO:0000256" key="1">
    <source>
        <dbReference type="SAM" id="Phobius"/>
    </source>
</evidence>
<proteinExistence type="predicted"/>
<feature type="transmembrane region" description="Helical" evidence="1">
    <location>
        <begin position="73"/>
        <end position="89"/>
    </location>
</feature>
<evidence type="ECO:0000313" key="2">
    <source>
        <dbReference type="EMBL" id="QCD41819.1"/>
    </source>
</evidence>
<dbReference type="AlphaFoldDB" id="A0A4P7W1P1"/>
<dbReference type="PANTHER" id="PTHR40078:SF1">
    <property type="entry name" value="INTEGRAL MEMBRANE PROTEIN"/>
    <property type="match status" value="1"/>
</dbReference>
<dbReference type="InterPro" id="IPR038750">
    <property type="entry name" value="YczE/YyaS-like"/>
</dbReference>
<keyword evidence="1" id="KW-1133">Transmembrane helix</keyword>
<keyword evidence="3" id="KW-1185">Reference proteome</keyword>
<accession>A0A4P7W1P1</accession>
<feature type="transmembrane region" description="Helical" evidence="1">
    <location>
        <begin position="127"/>
        <end position="146"/>
    </location>
</feature>
<reference evidence="3" key="1">
    <citation type="submission" date="2019-02" db="EMBL/GenBank/DDBJ databases">
        <title>Isolation and identification of novel species under the genus Muribaculum.</title>
        <authorList>
            <person name="Miyake S."/>
            <person name="Ding Y."/>
            <person name="Low A."/>
            <person name="Soh M."/>
            <person name="Seedorf H."/>
        </authorList>
    </citation>
    <scope>NUCLEOTIDE SEQUENCE [LARGE SCALE GENOMIC DNA]</scope>
    <source>
        <strain evidence="3">H5</strain>
    </source>
</reference>
<keyword evidence="1" id="KW-0812">Transmembrane</keyword>
<name>A0A4P7W1P1_9BACT</name>
<gene>
    <name evidence="2" type="ORF">E7747_05685</name>
</gene>
<dbReference type="Pfam" id="PF19700">
    <property type="entry name" value="DUF6198"/>
    <property type="match status" value="1"/>
</dbReference>
<dbReference type="EMBL" id="CP039396">
    <property type="protein sequence ID" value="QCD41819.1"/>
    <property type="molecule type" value="Genomic_DNA"/>
</dbReference>
<dbReference type="KEGG" id="ddb:E7747_05685"/>
<evidence type="ECO:0008006" key="4">
    <source>
        <dbReference type="Google" id="ProtNLM"/>
    </source>
</evidence>